<reference evidence="2 3" key="1">
    <citation type="submission" date="2024-07" db="EMBL/GenBank/DDBJ databases">
        <title>Section-level genome sequencing and comparative genomics of Aspergillus sections Usti and Cavernicolus.</title>
        <authorList>
            <consortium name="Lawrence Berkeley National Laboratory"/>
            <person name="Nybo J.L."/>
            <person name="Vesth T.C."/>
            <person name="Theobald S."/>
            <person name="Frisvad J.C."/>
            <person name="Larsen T.O."/>
            <person name="Kjaerboelling I."/>
            <person name="Rothschild-Mancinelli K."/>
            <person name="Lyhne E.K."/>
            <person name="Kogle M.E."/>
            <person name="Barry K."/>
            <person name="Clum A."/>
            <person name="Na H."/>
            <person name="Ledsgaard L."/>
            <person name="Lin J."/>
            <person name="Lipzen A."/>
            <person name="Kuo A."/>
            <person name="Riley R."/>
            <person name="Mondo S."/>
            <person name="LaButti K."/>
            <person name="Haridas S."/>
            <person name="Pangalinan J."/>
            <person name="Salamov A.A."/>
            <person name="Simmons B.A."/>
            <person name="Magnuson J.K."/>
            <person name="Chen J."/>
            <person name="Drula E."/>
            <person name="Henrissat B."/>
            <person name="Wiebenga A."/>
            <person name="Lubbers R.J."/>
            <person name="Gomes A.C."/>
            <person name="Makela M.R."/>
            <person name="Stajich J."/>
            <person name="Grigoriev I.V."/>
            <person name="Mortensen U.H."/>
            <person name="De vries R.P."/>
            <person name="Baker S.E."/>
            <person name="Andersen M.R."/>
        </authorList>
    </citation>
    <scope>NUCLEOTIDE SEQUENCE [LARGE SCALE GENOMIC DNA]</scope>
    <source>
        <strain evidence="2 3">CBS 600.67</strain>
    </source>
</reference>
<proteinExistence type="predicted"/>
<evidence type="ECO:0000256" key="1">
    <source>
        <dbReference type="SAM" id="MobiDB-lite"/>
    </source>
</evidence>
<feature type="region of interest" description="Disordered" evidence="1">
    <location>
        <begin position="1"/>
        <end position="57"/>
    </location>
</feature>
<evidence type="ECO:0000313" key="2">
    <source>
        <dbReference type="EMBL" id="KAL2821775.1"/>
    </source>
</evidence>
<sequence length="206" mass="24212">MARASSSKTKPRTEKKKVQKSQPTGKSKAAKPVNTAEATLKKRRKAQKKPKAGGWPAPLRKAIFEKKGFTKKQKPKALRNTARWWDSRRRLLLFMHIARYKQLSLTEFEWRDIADMLGRTWNGIRLEYSSLMGGYFPDFARGARKANKNKRKASAPAQSTLVDNLNPKGFRRRRSSRLNERTERLAYRTWKRWRRAARIKGFKRFY</sequence>
<dbReference type="Proteomes" id="UP001610335">
    <property type="component" value="Unassembled WGS sequence"/>
</dbReference>
<keyword evidence="3" id="KW-1185">Reference proteome</keyword>
<comment type="caution">
    <text evidence="2">The sequence shown here is derived from an EMBL/GenBank/DDBJ whole genome shotgun (WGS) entry which is preliminary data.</text>
</comment>
<evidence type="ECO:0000313" key="3">
    <source>
        <dbReference type="Proteomes" id="UP001610335"/>
    </source>
</evidence>
<feature type="compositionally biased region" description="Basic residues" evidence="1">
    <location>
        <begin position="41"/>
        <end position="51"/>
    </location>
</feature>
<protein>
    <submittedName>
        <fullName evidence="2">Uncharacterized protein</fullName>
    </submittedName>
</protein>
<organism evidence="2 3">
    <name type="scientific">Aspergillus cavernicola</name>
    <dbReference type="NCBI Taxonomy" id="176166"/>
    <lineage>
        <taxon>Eukaryota</taxon>
        <taxon>Fungi</taxon>
        <taxon>Dikarya</taxon>
        <taxon>Ascomycota</taxon>
        <taxon>Pezizomycotina</taxon>
        <taxon>Eurotiomycetes</taxon>
        <taxon>Eurotiomycetidae</taxon>
        <taxon>Eurotiales</taxon>
        <taxon>Aspergillaceae</taxon>
        <taxon>Aspergillus</taxon>
        <taxon>Aspergillus subgen. Nidulantes</taxon>
    </lineage>
</organism>
<gene>
    <name evidence="2" type="ORF">BDW59DRAFT_164113</name>
</gene>
<dbReference type="EMBL" id="JBFXLS010000062">
    <property type="protein sequence ID" value="KAL2821775.1"/>
    <property type="molecule type" value="Genomic_DNA"/>
</dbReference>
<name>A0ABR4I247_9EURO</name>
<feature type="compositionally biased region" description="Basic residues" evidence="1">
    <location>
        <begin position="9"/>
        <end position="19"/>
    </location>
</feature>
<accession>A0ABR4I247</accession>